<feature type="region of interest" description="Disordered" evidence="1">
    <location>
        <begin position="1"/>
        <end position="33"/>
    </location>
</feature>
<keyword evidence="3" id="KW-1185">Reference proteome</keyword>
<name>A0AAV7PBH7_PLEWA</name>
<gene>
    <name evidence="2" type="ORF">NDU88_002385</name>
</gene>
<dbReference type="AlphaFoldDB" id="A0AAV7PBH7"/>
<comment type="caution">
    <text evidence="2">The sequence shown here is derived from an EMBL/GenBank/DDBJ whole genome shotgun (WGS) entry which is preliminary data.</text>
</comment>
<protein>
    <submittedName>
        <fullName evidence="2">Uncharacterized protein</fullName>
    </submittedName>
</protein>
<evidence type="ECO:0000313" key="3">
    <source>
        <dbReference type="Proteomes" id="UP001066276"/>
    </source>
</evidence>
<organism evidence="2 3">
    <name type="scientific">Pleurodeles waltl</name>
    <name type="common">Iberian ribbed newt</name>
    <dbReference type="NCBI Taxonomy" id="8319"/>
    <lineage>
        <taxon>Eukaryota</taxon>
        <taxon>Metazoa</taxon>
        <taxon>Chordata</taxon>
        <taxon>Craniata</taxon>
        <taxon>Vertebrata</taxon>
        <taxon>Euteleostomi</taxon>
        <taxon>Amphibia</taxon>
        <taxon>Batrachia</taxon>
        <taxon>Caudata</taxon>
        <taxon>Salamandroidea</taxon>
        <taxon>Salamandridae</taxon>
        <taxon>Pleurodelinae</taxon>
        <taxon>Pleurodeles</taxon>
    </lineage>
</organism>
<dbReference type="Proteomes" id="UP001066276">
    <property type="component" value="Chromosome 7"/>
</dbReference>
<evidence type="ECO:0000256" key="1">
    <source>
        <dbReference type="SAM" id="MobiDB-lite"/>
    </source>
</evidence>
<dbReference type="EMBL" id="JANPWB010000011">
    <property type="protein sequence ID" value="KAJ1123918.1"/>
    <property type="molecule type" value="Genomic_DNA"/>
</dbReference>
<accession>A0AAV7PBH7</accession>
<sequence>MGTGSGSPRDSSIHQAGLAGEPRLPCTATRGSQALLQDAQQGLISTGPIPNVGEVPCAAALRSRPKNASRSSRGPGVHALLLPFELRQVQMRPAAPCNGGGAVSTFPAPSRAPHPPARISPGMSTGVRRNPHTRLSWFEMWQGTGS</sequence>
<feature type="compositionally biased region" description="Polar residues" evidence="1">
    <location>
        <begin position="1"/>
        <end position="14"/>
    </location>
</feature>
<proteinExistence type="predicted"/>
<reference evidence="2" key="1">
    <citation type="journal article" date="2022" name="bioRxiv">
        <title>Sequencing and chromosome-scale assembly of the giantPleurodeles waltlgenome.</title>
        <authorList>
            <person name="Brown T."/>
            <person name="Elewa A."/>
            <person name="Iarovenko S."/>
            <person name="Subramanian E."/>
            <person name="Araus A.J."/>
            <person name="Petzold A."/>
            <person name="Susuki M."/>
            <person name="Suzuki K.-i.T."/>
            <person name="Hayashi T."/>
            <person name="Toyoda A."/>
            <person name="Oliveira C."/>
            <person name="Osipova E."/>
            <person name="Leigh N.D."/>
            <person name="Simon A."/>
            <person name="Yun M.H."/>
        </authorList>
    </citation>
    <scope>NUCLEOTIDE SEQUENCE</scope>
    <source>
        <strain evidence="2">20211129_DDA</strain>
        <tissue evidence="2">Liver</tissue>
    </source>
</reference>
<evidence type="ECO:0000313" key="2">
    <source>
        <dbReference type="EMBL" id="KAJ1123918.1"/>
    </source>
</evidence>
<feature type="region of interest" description="Disordered" evidence="1">
    <location>
        <begin position="95"/>
        <end position="131"/>
    </location>
</feature>